<dbReference type="EMBL" id="CVRI01000006">
    <property type="protein sequence ID" value="CRK88119.1"/>
    <property type="molecule type" value="Genomic_DNA"/>
</dbReference>
<keyword evidence="1" id="KW-0812">Transmembrane</keyword>
<keyword evidence="1" id="KW-1133">Transmembrane helix</keyword>
<feature type="transmembrane region" description="Helical" evidence="1">
    <location>
        <begin position="7"/>
        <end position="32"/>
    </location>
</feature>
<sequence length="70" mass="8181">MAKALWFIIWLVILLIFSFWIAGFIAFFYIILYPITVCIPDLSVVTDFLLKCIQFPKICAENMMEGKPLF</sequence>
<reference evidence="2 3" key="1">
    <citation type="submission" date="2015-04" db="EMBL/GenBank/DDBJ databases">
        <authorList>
            <person name="Syromyatnikov M.Y."/>
            <person name="Popov V.N."/>
        </authorList>
    </citation>
    <scope>NUCLEOTIDE SEQUENCE [LARGE SCALE GENOMIC DNA]</scope>
</reference>
<dbReference type="Proteomes" id="UP000183832">
    <property type="component" value="Unassembled WGS sequence"/>
</dbReference>
<proteinExistence type="predicted"/>
<name>A0A1J1HJB6_9DIPT</name>
<protein>
    <submittedName>
        <fullName evidence="2">CLUMA_CG001904, isoform A</fullName>
    </submittedName>
</protein>
<dbReference type="PANTHER" id="PTHR39948">
    <property type="entry name" value="GEO11419P1"/>
    <property type="match status" value="1"/>
</dbReference>
<evidence type="ECO:0000313" key="2">
    <source>
        <dbReference type="EMBL" id="CRK88119.1"/>
    </source>
</evidence>
<dbReference type="AlphaFoldDB" id="A0A1J1HJB6"/>
<dbReference type="OrthoDB" id="8912589at2759"/>
<keyword evidence="1" id="KW-0472">Membrane</keyword>
<gene>
    <name evidence="2" type="ORF">CLUMA_CG001904</name>
</gene>
<dbReference type="PANTHER" id="PTHR39948:SF1">
    <property type="entry name" value="GEO11419P1"/>
    <property type="match status" value="1"/>
</dbReference>
<organism evidence="2 3">
    <name type="scientific">Clunio marinus</name>
    <dbReference type="NCBI Taxonomy" id="568069"/>
    <lineage>
        <taxon>Eukaryota</taxon>
        <taxon>Metazoa</taxon>
        <taxon>Ecdysozoa</taxon>
        <taxon>Arthropoda</taxon>
        <taxon>Hexapoda</taxon>
        <taxon>Insecta</taxon>
        <taxon>Pterygota</taxon>
        <taxon>Neoptera</taxon>
        <taxon>Endopterygota</taxon>
        <taxon>Diptera</taxon>
        <taxon>Nematocera</taxon>
        <taxon>Chironomoidea</taxon>
        <taxon>Chironomidae</taxon>
        <taxon>Clunio</taxon>
    </lineage>
</organism>
<evidence type="ECO:0000313" key="3">
    <source>
        <dbReference type="Proteomes" id="UP000183832"/>
    </source>
</evidence>
<evidence type="ECO:0000256" key="1">
    <source>
        <dbReference type="SAM" id="Phobius"/>
    </source>
</evidence>
<keyword evidence="3" id="KW-1185">Reference proteome</keyword>
<accession>A0A1J1HJB6</accession>